<proteinExistence type="predicted"/>
<sequence length="173" mass="19465">MRSGTSGAYDTDREVVLVSTVMKAVDVDVPLSTAYNQWTQFESFPEFMDGVERVQQIDDTHTHWVTRIGGITREFDATITEQHPDERVAWTSDSGPTHAGVITFHRLGPDRTRVTAQMDIDPDTFLEKVADKAGLLETRVDGDLHRFKQYIESRGRETGSWRGDVPPAPTSRS</sequence>
<dbReference type="Pfam" id="PF03364">
    <property type="entry name" value="Polyketide_cyc"/>
    <property type="match status" value="1"/>
</dbReference>
<dbReference type="Gene3D" id="3.30.530.20">
    <property type="match status" value="1"/>
</dbReference>
<dbReference type="CDD" id="cd07817">
    <property type="entry name" value="SRPBCC_8"/>
    <property type="match status" value="1"/>
</dbReference>
<dbReference type="AlphaFoldDB" id="H8G488"/>
<reference evidence="3 4" key="1">
    <citation type="journal article" date="2012" name="Stand. Genomic Sci.">
        <title>Genome sequence of the soil bacterium Saccharomonospora azurea type strain (NA-128(T)).</title>
        <authorList>
            <person name="Klenk H.P."/>
            <person name="Held B."/>
            <person name="Lucas S."/>
            <person name="Lapidus A."/>
            <person name="Copeland A."/>
            <person name="Hammon N."/>
            <person name="Pitluck S."/>
            <person name="Goodwin L.A."/>
            <person name="Han C."/>
            <person name="Tapia R."/>
            <person name="Brambilla E.M."/>
            <person name="Potter G."/>
            <person name="Land M."/>
            <person name="Ivanova N."/>
            <person name="Rohde M."/>
            <person name="Goker M."/>
            <person name="Detter J.C."/>
            <person name="Kyrpides N.C."/>
            <person name="Woyke T."/>
        </authorList>
    </citation>
    <scope>NUCLEOTIDE SEQUENCE [LARGE SCALE GENOMIC DNA]</scope>
    <source>
        <strain evidence="3 4">NA-128</strain>
    </source>
</reference>
<dbReference type="SUPFAM" id="SSF55961">
    <property type="entry name" value="Bet v1-like"/>
    <property type="match status" value="1"/>
</dbReference>
<dbReference type="PANTHER" id="PTHR33824">
    <property type="entry name" value="POLYKETIDE CYCLASE/DEHYDRASE AND LIPID TRANSPORT SUPERFAMILY PROTEIN"/>
    <property type="match status" value="1"/>
</dbReference>
<name>H8G488_9PSEU</name>
<dbReference type="HOGENOM" id="CLU_079860_3_1_11"/>
<dbReference type="InterPro" id="IPR023393">
    <property type="entry name" value="START-like_dom_sf"/>
</dbReference>
<feature type="region of interest" description="Disordered" evidence="1">
    <location>
        <begin position="154"/>
        <end position="173"/>
    </location>
</feature>
<dbReference type="EMBL" id="CM001466">
    <property type="protein sequence ID" value="EHY87059.1"/>
    <property type="molecule type" value="Genomic_DNA"/>
</dbReference>
<dbReference type="Proteomes" id="UP000004705">
    <property type="component" value="Chromosome"/>
</dbReference>
<keyword evidence="4" id="KW-1185">Reference proteome</keyword>
<evidence type="ECO:0000256" key="1">
    <source>
        <dbReference type="SAM" id="MobiDB-lite"/>
    </source>
</evidence>
<accession>H8G488</accession>
<evidence type="ECO:0000313" key="3">
    <source>
        <dbReference type="EMBL" id="EHY87059.1"/>
    </source>
</evidence>
<dbReference type="InterPro" id="IPR005031">
    <property type="entry name" value="COQ10_START"/>
</dbReference>
<organism evidence="3 4">
    <name type="scientific">Saccharomonospora azurea NA-128</name>
    <dbReference type="NCBI Taxonomy" id="882081"/>
    <lineage>
        <taxon>Bacteria</taxon>
        <taxon>Bacillati</taxon>
        <taxon>Actinomycetota</taxon>
        <taxon>Actinomycetes</taxon>
        <taxon>Pseudonocardiales</taxon>
        <taxon>Pseudonocardiaceae</taxon>
        <taxon>Saccharomonospora</taxon>
    </lineage>
</organism>
<evidence type="ECO:0000259" key="2">
    <source>
        <dbReference type="Pfam" id="PF03364"/>
    </source>
</evidence>
<evidence type="ECO:0000313" key="4">
    <source>
        <dbReference type="Proteomes" id="UP000004705"/>
    </source>
</evidence>
<gene>
    <name evidence="3" type="ORF">SacazDRAFT_00071</name>
</gene>
<dbReference type="InterPro" id="IPR047137">
    <property type="entry name" value="ORF3"/>
</dbReference>
<protein>
    <submittedName>
        <fullName evidence="3">Polyketide cyclase / dehydrase family protein</fullName>
    </submittedName>
</protein>
<feature type="domain" description="Coenzyme Q-binding protein COQ10 START" evidence="2">
    <location>
        <begin position="27"/>
        <end position="144"/>
    </location>
</feature>
<dbReference type="PANTHER" id="PTHR33824:SF7">
    <property type="entry name" value="POLYKETIDE CYCLASE_DEHYDRASE AND LIPID TRANSPORT SUPERFAMILY PROTEIN"/>
    <property type="match status" value="1"/>
</dbReference>